<dbReference type="SUPFAM" id="SSF55961">
    <property type="entry name" value="Bet v1-like"/>
    <property type="match status" value="1"/>
</dbReference>
<dbReference type="PANTHER" id="PTHR40370:SF1">
    <property type="entry name" value="DUF3074 DOMAIN-CONTAINING PROTEIN"/>
    <property type="match status" value="1"/>
</dbReference>
<keyword evidence="3" id="KW-1185">Reference proteome</keyword>
<dbReference type="InterPro" id="IPR023393">
    <property type="entry name" value="START-like_dom_sf"/>
</dbReference>
<dbReference type="CDD" id="cd08864">
    <property type="entry name" value="SRPBCC_DUF3074"/>
    <property type="match status" value="1"/>
</dbReference>
<dbReference type="Pfam" id="PF11274">
    <property type="entry name" value="DUF3074"/>
    <property type="match status" value="1"/>
</dbReference>
<gene>
    <name evidence="2" type="primary">Piso0_005551</name>
    <name evidence="2" type="ORF">GNLVRS01_PISO0N17415g</name>
</gene>
<dbReference type="eggNOG" id="ENOG502QTT5">
    <property type="taxonomic scope" value="Eukaryota"/>
</dbReference>
<dbReference type="OMA" id="KWIMATT"/>
<dbReference type="PANTHER" id="PTHR40370">
    <property type="entry name" value="EXPRESSED PROTEIN"/>
    <property type="match status" value="1"/>
</dbReference>
<feature type="domain" description="DUF3074" evidence="1">
    <location>
        <begin position="62"/>
        <end position="239"/>
    </location>
</feature>
<protein>
    <submittedName>
        <fullName evidence="2">Piso0_005551 protein</fullName>
    </submittedName>
</protein>
<dbReference type="AlphaFoldDB" id="G8XZA9"/>
<dbReference type="HOGENOM" id="CLU_078586_1_0_1"/>
<accession>G8XZA9</accession>
<sequence length="246" mass="28417">MDLTPIKDILNLKKEAIISEAEGILADIETKWHKSKKFSYNLNDGNKVGVQTYDTHRKDVHWCARVSSFDKIDPVTQKAYFQKLYDFLGGSTYNLSETHSEFEKKYIHELESYRVWPHPLADDQQESSITYLAELIYKFPFPIQKRVFHELIHVSKDPVRRRLIIVSYAVDPSLFKDPPTNFVPAQYTSIESVTFDSDNNLKWQMCTCSNPGGLIPDWLSKISMPSAIAKDVPSFLNWAHSTKTDH</sequence>
<dbReference type="Proteomes" id="UP000005222">
    <property type="component" value="Chromosome N"/>
</dbReference>
<name>G8XZA9_PICSO</name>
<evidence type="ECO:0000259" key="1">
    <source>
        <dbReference type="Pfam" id="PF11274"/>
    </source>
</evidence>
<dbReference type="Gene3D" id="3.30.530.20">
    <property type="match status" value="1"/>
</dbReference>
<dbReference type="InterPro" id="IPR024500">
    <property type="entry name" value="DUF3074"/>
</dbReference>
<evidence type="ECO:0000313" key="3">
    <source>
        <dbReference type="Proteomes" id="UP000005222"/>
    </source>
</evidence>
<proteinExistence type="predicted"/>
<evidence type="ECO:0000313" key="2">
    <source>
        <dbReference type="EMBL" id="CCE87018.1"/>
    </source>
</evidence>
<organism evidence="2 3">
    <name type="scientific">Pichia sorbitophila (strain ATCC MYA-4447 / BCRC 22081 / CBS 7064 / NBRC 10061 / NRRL Y-12695)</name>
    <name type="common">Hybrid yeast</name>
    <dbReference type="NCBI Taxonomy" id="559304"/>
    <lineage>
        <taxon>Eukaryota</taxon>
        <taxon>Fungi</taxon>
        <taxon>Dikarya</taxon>
        <taxon>Ascomycota</taxon>
        <taxon>Saccharomycotina</taxon>
        <taxon>Pichiomycetes</taxon>
        <taxon>Debaryomycetaceae</taxon>
        <taxon>Millerozyma</taxon>
    </lineage>
</organism>
<dbReference type="OrthoDB" id="6423603at2759"/>
<dbReference type="InParanoid" id="G8XZA9"/>
<dbReference type="STRING" id="559304.G8XZA9"/>
<reference evidence="2 3" key="1">
    <citation type="journal article" date="2012" name="G3 (Bethesda)">
        <title>Pichia sorbitophila, an interspecies yeast hybrid reveals early steps of genome resolution following polyploidization.</title>
        <authorList>
            <person name="Leh Louis V."/>
            <person name="Despons L."/>
            <person name="Friedrich A."/>
            <person name="Martin T."/>
            <person name="Durrens P."/>
            <person name="Casaregola S."/>
            <person name="Neuveglise C."/>
            <person name="Fairhead C."/>
            <person name="Marck C."/>
            <person name="Cruz J.A."/>
            <person name="Straub M.L."/>
            <person name="Kugler V."/>
            <person name="Sacerdot C."/>
            <person name="Uzunov Z."/>
            <person name="Thierry A."/>
            <person name="Weiss S."/>
            <person name="Bleykasten C."/>
            <person name="De Montigny J."/>
            <person name="Jacques N."/>
            <person name="Jung P."/>
            <person name="Lemaire M."/>
            <person name="Mallet S."/>
            <person name="Morel G."/>
            <person name="Richard G.F."/>
            <person name="Sarkar A."/>
            <person name="Savel G."/>
            <person name="Schacherer J."/>
            <person name="Seret M.L."/>
            <person name="Talla E."/>
            <person name="Samson G."/>
            <person name="Jubin C."/>
            <person name="Poulain J."/>
            <person name="Vacherie B."/>
            <person name="Barbe V."/>
            <person name="Pelletier E."/>
            <person name="Sherman D.J."/>
            <person name="Westhof E."/>
            <person name="Weissenbach J."/>
            <person name="Baret P.V."/>
            <person name="Wincker P."/>
            <person name="Gaillardin C."/>
            <person name="Dujon B."/>
            <person name="Souciet J.L."/>
        </authorList>
    </citation>
    <scope>NUCLEOTIDE SEQUENCE [LARGE SCALE GENOMIC DNA]</scope>
    <source>
        <strain evidence="3">ATCC MYA-4447 / BCRC 22081 / CBS 7064 / NBRC 10061 / NRRL Y-12695</strain>
    </source>
</reference>
<dbReference type="EMBL" id="FO082046">
    <property type="protein sequence ID" value="CCE87018.1"/>
    <property type="molecule type" value="Genomic_DNA"/>
</dbReference>